<dbReference type="InterPro" id="IPR036291">
    <property type="entry name" value="NAD(P)-bd_dom_sf"/>
</dbReference>
<keyword evidence="3 5" id="KW-0560">Oxidoreductase</keyword>
<keyword evidence="9" id="KW-1185">Reference proteome</keyword>
<keyword evidence="4" id="KW-0520">NAD</keyword>
<dbReference type="Gene3D" id="3.40.50.720">
    <property type="entry name" value="NAD(P)-binding Rossmann-like Domain"/>
    <property type="match status" value="2"/>
</dbReference>
<dbReference type="SUPFAM" id="SSF52283">
    <property type="entry name" value="Formate/glycerate dehydrogenase catalytic domain-like"/>
    <property type="match status" value="1"/>
</dbReference>
<dbReference type="GO" id="GO:0016616">
    <property type="term" value="F:oxidoreductase activity, acting on the CH-OH group of donors, NAD or NADP as acceptor"/>
    <property type="evidence" value="ECO:0007669"/>
    <property type="project" value="InterPro"/>
</dbReference>
<evidence type="ECO:0000256" key="1">
    <source>
        <dbReference type="ARBA" id="ARBA00005854"/>
    </source>
</evidence>
<dbReference type="InterPro" id="IPR050857">
    <property type="entry name" value="D-2-hydroxyacid_DH"/>
</dbReference>
<evidence type="ECO:0000259" key="7">
    <source>
        <dbReference type="Pfam" id="PF02826"/>
    </source>
</evidence>
<organism evidence="8 9">
    <name type="scientific">Baudoinia panamericana (strain UAMH 10762)</name>
    <name type="common">Angels' share fungus</name>
    <name type="synonym">Baudoinia compniacensis (strain UAMH 10762)</name>
    <dbReference type="NCBI Taxonomy" id="717646"/>
    <lineage>
        <taxon>Eukaryota</taxon>
        <taxon>Fungi</taxon>
        <taxon>Dikarya</taxon>
        <taxon>Ascomycota</taxon>
        <taxon>Pezizomycotina</taxon>
        <taxon>Dothideomycetes</taxon>
        <taxon>Dothideomycetidae</taxon>
        <taxon>Mycosphaerellales</taxon>
        <taxon>Teratosphaeriaceae</taxon>
        <taxon>Baudoinia</taxon>
    </lineage>
</organism>
<dbReference type="InterPro" id="IPR029752">
    <property type="entry name" value="D-isomer_DH_CS1"/>
</dbReference>
<dbReference type="InterPro" id="IPR006139">
    <property type="entry name" value="D-isomer_2_OHA_DH_cat_dom"/>
</dbReference>
<dbReference type="HOGENOM" id="CLU_019796_1_3_1"/>
<evidence type="ECO:0008006" key="10">
    <source>
        <dbReference type="Google" id="ProtNLM"/>
    </source>
</evidence>
<dbReference type="Pfam" id="PF02826">
    <property type="entry name" value="2-Hacid_dh_C"/>
    <property type="match status" value="1"/>
</dbReference>
<evidence type="ECO:0000313" key="9">
    <source>
        <dbReference type="Proteomes" id="UP000011761"/>
    </source>
</evidence>
<name>M2N3Q9_BAUPA</name>
<comment type="similarity">
    <text evidence="1 5">Belongs to the D-isomer specific 2-hydroxyacid dehydrogenase family.</text>
</comment>
<dbReference type="CDD" id="cd12169">
    <property type="entry name" value="PGDH_like_1"/>
    <property type="match status" value="1"/>
</dbReference>
<dbReference type="OMA" id="TGTQFET"/>
<dbReference type="OrthoDB" id="298012at2759"/>
<evidence type="ECO:0000256" key="2">
    <source>
        <dbReference type="ARBA" id="ARBA00022605"/>
    </source>
</evidence>
<dbReference type="Pfam" id="PF00389">
    <property type="entry name" value="2-Hacid_dh"/>
    <property type="match status" value="1"/>
</dbReference>
<dbReference type="STRING" id="717646.M2N3Q9"/>
<dbReference type="PROSITE" id="PS00671">
    <property type="entry name" value="D_2_HYDROXYACID_DH_3"/>
    <property type="match status" value="1"/>
</dbReference>
<dbReference type="KEGG" id="bcom:BAUCODRAFT_65596"/>
<dbReference type="PROSITE" id="PS00065">
    <property type="entry name" value="D_2_HYDROXYACID_DH_1"/>
    <property type="match status" value="1"/>
</dbReference>
<dbReference type="GO" id="GO:0051287">
    <property type="term" value="F:NAD binding"/>
    <property type="evidence" value="ECO:0007669"/>
    <property type="project" value="InterPro"/>
</dbReference>
<dbReference type="AlphaFoldDB" id="M2N3Q9"/>
<dbReference type="GO" id="GO:0008652">
    <property type="term" value="P:amino acid biosynthetic process"/>
    <property type="evidence" value="ECO:0007669"/>
    <property type="project" value="UniProtKB-KW"/>
</dbReference>
<dbReference type="EMBL" id="KB445552">
    <property type="protein sequence ID" value="EMC98613.1"/>
    <property type="molecule type" value="Genomic_DNA"/>
</dbReference>
<keyword evidence="2" id="KW-0028">Amino-acid biosynthesis</keyword>
<evidence type="ECO:0000313" key="8">
    <source>
        <dbReference type="EMBL" id="EMC98613.1"/>
    </source>
</evidence>
<dbReference type="InterPro" id="IPR006140">
    <property type="entry name" value="D-isomer_DH_NAD-bd"/>
</dbReference>
<dbReference type="PANTHER" id="PTHR42789">
    <property type="entry name" value="D-ISOMER SPECIFIC 2-HYDROXYACID DEHYDROGENASE FAMILY PROTEIN (AFU_ORTHOLOGUE AFUA_6G10090)"/>
    <property type="match status" value="1"/>
</dbReference>
<feature type="domain" description="D-isomer specific 2-hydroxyacid dehydrogenase NAD-binding" evidence="7">
    <location>
        <begin position="139"/>
        <end position="328"/>
    </location>
</feature>
<dbReference type="Proteomes" id="UP000011761">
    <property type="component" value="Unassembled WGS sequence"/>
</dbReference>
<dbReference type="InterPro" id="IPR029753">
    <property type="entry name" value="D-isomer_DH_CS"/>
</dbReference>
<gene>
    <name evidence="8" type="ORF">BAUCODRAFT_65596</name>
</gene>
<evidence type="ECO:0000256" key="3">
    <source>
        <dbReference type="ARBA" id="ARBA00023002"/>
    </source>
</evidence>
<dbReference type="PANTHER" id="PTHR42789:SF1">
    <property type="entry name" value="D-ISOMER SPECIFIC 2-HYDROXYACID DEHYDROGENASE FAMILY PROTEIN (AFU_ORTHOLOGUE AFUA_6G10090)"/>
    <property type="match status" value="1"/>
</dbReference>
<dbReference type="GeneID" id="19116219"/>
<reference evidence="8 9" key="1">
    <citation type="journal article" date="2012" name="PLoS Pathog.">
        <title>Diverse lifestyles and strategies of plant pathogenesis encoded in the genomes of eighteen Dothideomycetes fungi.</title>
        <authorList>
            <person name="Ohm R.A."/>
            <person name="Feau N."/>
            <person name="Henrissat B."/>
            <person name="Schoch C.L."/>
            <person name="Horwitz B.A."/>
            <person name="Barry K.W."/>
            <person name="Condon B.J."/>
            <person name="Copeland A.C."/>
            <person name="Dhillon B."/>
            <person name="Glaser F."/>
            <person name="Hesse C.N."/>
            <person name="Kosti I."/>
            <person name="LaButti K."/>
            <person name="Lindquist E.A."/>
            <person name="Lucas S."/>
            <person name="Salamov A.A."/>
            <person name="Bradshaw R.E."/>
            <person name="Ciuffetti L."/>
            <person name="Hamelin R.C."/>
            <person name="Kema G.H.J."/>
            <person name="Lawrence C."/>
            <person name="Scott J.A."/>
            <person name="Spatafora J.W."/>
            <person name="Turgeon B.G."/>
            <person name="de Wit P.J.G.M."/>
            <person name="Zhong S."/>
            <person name="Goodwin S.B."/>
            <person name="Grigoriev I.V."/>
        </authorList>
    </citation>
    <scope>NUCLEOTIDE SEQUENCE [LARGE SCALE GENOMIC DNA]</scope>
    <source>
        <strain evidence="8 9">UAMH 10762</strain>
    </source>
</reference>
<evidence type="ECO:0000259" key="6">
    <source>
        <dbReference type="Pfam" id="PF00389"/>
    </source>
</evidence>
<feature type="domain" description="D-isomer specific 2-hydroxyacid dehydrogenase catalytic" evidence="6">
    <location>
        <begin position="43"/>
        <end position="360"/>
    </location>
</feature>
<dbReference type="RefSeq" id="XP_007673756.1">
    <property type="nucleotide sequence ID" value="XM_007675566.1"/>
</dbReference>
<proteinExistence type="inferred from homology"/>
<protein>
    <recommendedName>
        <fullName evidence="10">D-isomer specific 2-hydroxyacid dehydrogenase NAD-binding domain-containing protein</fullName>
    </recommendedName>
</protein>
<dbReference type="eggNOG" id="KOG0068">
    <property type="taxonomic scope" value="Eukaryota"/>
</dbReference>
<evidence type="ECO:0000256" key="5">
    <source>
        <dbReference type="RuleBase" id="RU003719"/>
    </source>
</evidence>
<accession>M2N3Q9</accession>
<evidence type="ECO:0000256" key="4">
    <source>
        <dbReference type="ARBA" id="ARBA00023027"/>
    </source>
</evidence>
<sequence length="360" mass="39265">MASTTKARLAIIDDYFGLAQQHFDRINGIQIDTYSETLDPLTSSGLDALVKRLEPYQIISSMRERTPFPAELLKRLPNLKLLLNASGRNNSIDMQCASSQGIIVTGTKGDRPTDSQALQALPDLPPPKGHSSVVQHTWAMLLALCSRLAEDDRTLKTQAKIWQTGLMVPIAGKVLGIVGLGKLGIGVAKIGVLAWGMDVVAWSENLTEEKADAAAESAGLPKGSFKSVTKEELFQRSDVVSLHNVLSARSKGIVGVQELSWMKKSAILVNTSRGPLIDEQALIAALKEGGIGGAALDVFWEEPLSPDSQWRSVDEWAKSGVLLSPHMGYVNAGTMHRWYQEQAENVKRWLKGEEVSNRMN</sequence>
<dbReference type="SUPFAM" id="SSF51735">
    <property type="entry name" value="NAD(P)-binding Rossmann-fold domains"/>
    <property type="match status" value="1"/>
</dbReference>